<comment type="caution">
    <text evidence="2">The sequence shown here is derived from an EMBL/GenBank/DDBJ whole genome shotgun (WGS) entry which is preliminary data.</text>
</comment>
<evidence type="ECO:0008006" key="4">
    <source>
        <dbReference type="Google" id="ProtNLM"/>
    </source>
</evidence>
<dbReference type="AlphaFoldDB" id="A0A8I2H0I0"/>
<evidence type="ECO:0000313" key="2">
    <source>
        <dbReference type="EMBL" id="NLR20763.1"/>
    </source>
</evidence>
<dbReference type="Proteomes" id="UP000646877">
    <property type="component" value="Unassembled WGS sequence"/>
</dbReference>
<feature type="chain" id="PRO_5034518967" description="Orphan protein" evidence="1">
    <location>
        <begin position="20"/>
        <end position="178"/>
    </location>
</feature>
<gene>
    <name evidence="2" type="ORF">F9Y85_05400</name>
</gene>
<evidence type="ECO:0000313" key="3">
    <source>
        <dbReference type="Proteomes" id="UP000646877"/>
    </source>
</evidence>
<accession>A0A8I2H0I0</accession>
<sequence>MKPLLLVLILFAFASQTNAETMSVDLTPTIEYPVEQLEPVQKTLLSELLNSVTQLGDRKAACENARVITPKQLHSLNITPQQRGIVLSYFYIHQKRECEVEEYGEFARLVAANLAVQKQSEVLRFVNALNTVSSSVYFDYVETELEFNQLPESVRNKTYQAEFLQHPFSLMHTLEQFE</sequence>
<reference evidence="2" key="1">
    <citation type="submission" date="2019-10" db="EMBL/GenBank/DDBJ databases">
        <authorList>
            <person name="Paulsen S."/>
        </authorList>
    </citation>
    <scope>NUCLEOTIDE SEQUENCE</scope>
    <source>
        <strain evidence="2">LMG 19692</strain>
    </source>
</reference>
<evidence type="ECO:0000256" key="1">
    <source>
        <dbReference type="SAM" id="SignalP"/>
    </source>
</evidence>
<name>A0A8I2H0I0_9GAMM</name>
<proteinExistence type="predicted"/>
<organism evidence="2 3">
    <name type="scientific">Pseudoalteromonas maricaloris</name>
    <dbReference type="NCBI Taxonomy" id="184924"/>
    <lineage>
        <taxon>Bacteria</taxon>
        <taxon>Pseudomonadati</taxon>
        <taxon>Pseudomonadota</taxon>
        <taxon>Gammaproteobacteria</taxon>
        <taxon>Alteromonadales</taxon>
        <taxon>Pseudoalteromonadaceae</taxon>
        <taxon>Pseudoalteromonas</taxon>
    </lineage>
</organism>
<dbReference type="EMBL" id="WEIA01000002">
    <property type="protein sequence ID" value="NLR20763.1"/>
    <property type="molecule type" value="Genomic_DNA"/>
</dbReference>
<keyword evidence="1" id="KW-0732">Signal</keyword>
<feature type="signal peptide" evidence="1">
    <location>
        <begin position="1"/>
        <end position="19"/>
    </location>
</feature>
<protein>
    <recommendedName>
        <fullName evidence="4">Orphan protein</fullName>
    </recommendedName>
</protein>